<evidence type="ECO:0000313" key="2">
    <source>
        <dbReference type="Proteomes" id="UP000053695"/>
    </source>
</evidence>
<organism evidence="1 2">
    <name type="scientific">Methanocaldococcus villosus KIN24-T80</name>
    <dbReference type="NCBI Taxonomy" id="1069083"/>
    <lineage>
        <taxon>Archaea</taxon>
        <taxon>Methanobacteriati</taxon>
        <taxon>Methanobacteriota</taxon>
        <taxon>Methanomada group</taxon>
        <taxon>Methanococci</taxon>
        <taxon>Methanococcales</taxon>
        <taxon>Methanocaldococcaceae</taxon>
        <taxon>Methanocaldococcus</taxon>
    </lineage>
</organism>
<dbReference type="Proteomes" id="UP000053695">
    <property type="component" value="Unassembled WGS sequence"/>
</dbReference>
<gene>
    <name evidence="1" type="ORF">J422_00300</name>
</gene>
<keyword evidence="2" id="KW-1185">Reference proteome</keyword>
<sequence length="48" mass="5639">MVRWGIDSVSANIDAVETIRRVVARTEQKVILDYIRDLHEEKTKNKKL</sequence>
<comment type="caution">
    <text evidence="1">The sequence shown here is derived from an EMBL/GenBank/DDBJ whole genome shotgun (WGS) entry which is preliminary data.</text>
</comment>
<dbReference type="PATRIC" id="fig|1069083.5.peg.60"/>
<proteinExistence type="predicted"/>
<protein>
    <submittedName>
        <fullName evidence="1">Phosphoenolpyruvate synthase</fullName>
    </submittedName>
</protein>
<keyword evidence="1" id="KW-0670">Pyruvate</keyword>
<accession>N6VUH2</accession>
<evidence type="ECO:0000313" key="1">
    <source>
        <dbReference type="EMBL" id="ENN96841.1"/>
    </source>
</evidence>
<dbReference type="AlphaFoldDB" id="N6VUH2"/>
<name>N6VUH2_9EURY</name>
<reference evidence="1 2" key="1">
    <citation type="journal article" date="2013" name="Genome Announc.">
        <title>Draft Genome Sequence of a Highly Flagellated, Fast-Swimming Archaeon, Methanocaldococcus villosus Strain KIN24-T80 (DSM 22612).</title>
        <authorList>
            <person name="Thennarasu S."/>
            <person name="Polireddy D."/>
            <person name="Antony A."/>
            <person name="Yada M.R."/>
            <person name="Algarawi S."/>
            <person name="Sivakumar N."/>
        </authorList>
    </citation>
    <scope>NUCLEOTIDE SEQUENCE [LARGE SCALE GENOMIC DNA]</scope>
    <source>
        <strain evidence="1 2">KIN24-T80</strain>
    </source>
</reference>
<dbReference type="EMBL" id="APMM01000001">
    <property type="protein sequence ID" value="ENN96841.1"/>
    <property type="molecule type" value="Genomic_DNA"/>
</dbReference>